<evidence type="ECO:0000313" key="3">
    <source>
        <dbReference type="Proteomes" id="UP000293331"/>
    </source>
</evidence>
<dbReference type="RefSeq" id="WP_129875003.1">
    <property type="nucleotide sequence ID" value="NZ_SEWG01000001.1"/>
</dbReference>
<dbReference type="OrthoDB" id="214902at2"/>
<dbReference type="AlphaFoldDB" id="A0A4Q5LS13"/>
<dbReference type="InterPro" id="IPR007076">
    <property type="entry name" value="TfoX_N"/>
</dbReference>
<dbReference type="SUPFAM" id="SSF159894">
    <property type="entry name" value="YgaC/TfoX-N like"/>
    <property type="match status" value="1"/>
</dbReference>
<dbReference type="Gene3D" id="3.30.1460.30">
    <property type="entry name" value="YgaC/TfoX-N like chaperone"/>
    <property type="match status" value="1"/>
</dbReference>
<protein>
    <submittedName>
        <fullName evidence="2">TfoX family protein</fullName>
    </submittedName>
</protein>
<reference evidence="2 3" key="1">
    <citation type="submission" date="2019-02" db="EMBL/GenBank/DDBJ databases">
        <title>Bacterial novel species Mucilaginibacter sp. 17JY9-4 isolated from soil.</title>
        <authorList>
            <person name="Jung H.-Y."/>
        </authorList>
    </citation>
    <scope>NUCLEOTIDE SEQUENCE [LARGE SCALE GENOMIC DNA]</scope>
    <source>
        <strain evidence="2 3">17JY9-4</strain>
    </source>
</reference>
<evidence type="ECO:0000259" key="1">
    <source>
        <dbReference type="Pfam" id="PF04993"/>
    </source>
</evidence>
<evidence type="ECO:0000313" key="2">
    <source>
        <dbReference type="EMBL" id="RYU92275.1"/>
    </source>
</evidence>
<sequence length="114" mass="12699">MSYDENQANRVREALIDAGAVTEQAMFGGLCFMVDDKMCVCIRNADLLCRVGPDAFETALEKPGAGTMKMGSRTMKGYIYVEEGALRNNKSFDYWINASLAYNKVAKPAKKRKK</sequence>
<feature type="domain" description="TfoX N-terminal" evidence="1">
    <location>
        <begin position="15"/>
        <end position="101"/>
    </location>
</feature>
<comment type="caution">
    <text evidence="2">The sequence shown here is derived from an EMBL/GenBank/DDBJ whole genome shotgun (WGS) entry which is preliminary data.</text>
</comment>
<gene>
    <name evidence="2" type="ORF">EWM62_02230</name>
</gene>
<dbReference type="Proteomes" id="UP000293331">
    <property type="component" value="Unassembled WGS sequence"/>
</dbReference>
<name>A0A4Q5LS13_9SPHI</name>
<accession>A0A4Q5LS13</accession>
<proteinExistence type="predicted"/>
<dbReference type="Pfam" id="PF04993">
    <property type="entry name" value="TfoX_N"/>
    <property type="match status" value="1"/>
</dbReference>
<dbReference type="EMBL" id="SEWG01000001">
    <property type="protein sequence ID" value="RYU92275.1"/>
    <property type="molecule type" value="Genomic_DNA"/>
</dbReference>
<keyword evidence="3" id="KW-1185">Reference proteome</keyword>
<organism evidence="2 3">
    <name type="scientific">Mucilaginibacter terrigena</name>
    <dbReference type="NCBI Taxonomy" id="2492395"/>
    <lineage>
        <taxon>Bacteria</taxon>
        <taxon>Pseudomonadati</taxon>
        <taxon>Bacteroidota</taxon>
        <taxon>Sphingobacteriia</taxon>
        <taxon>Sphingobacteriales</taxon>
        <taxon>Sphingobacteriaceae</taxon>
        <taxon>Mucilaginibacter</taxon>
    </lineage>
</organism>